<organism evidence="2 3">
    <name type="scientific">Candidatus Seongchinamella marina</name>
    <dbReference type="NCBI Taxonomy" id="2518990"/>
    <lineage>
        <taxon>Bacteria</taxon>
        <taxon>Pseudomonadati</taxon>
        <taxon>Pseudomonadota</taxon>
        <taxon>Gammaproteobacteria</taxon>
        <taxon>Cellvibrionales</taxon>
        <taxon>Halieaceae</taxon>
        <taxon>Seongchinamella</taxon>
    </lineage>
</organism>
<keyword evidence="3" id="KW-1185">Reference proteome</keyword>
<dbReference type="Proteomes" id="UP001143307">
    <property type="component" value="Unassembled WGS sequence"/>
</dbReference>
<dbReference type="CDD" id="cd07043">
    <property type="entry name" value="STAS_anti-anti-sigma_factors"/>
    <property type="match status" value="1"/>
</dbReference>
<protein>
    <submittedName>
        <fullName evidence="2">Anti-sigma factor antagonist</fullName>
    </submittedName>
</protein>
<name>A0ABT3SSH6_9GAMM</name>
<dbReference type="Pfam" id="PF01740">
    <property type="entry name" value="STAS"/>
    <property type="match status" value="1"/>
</dbReference>
<evidence type="ECO:0000259" key="1">
    <source>
        <dbReference type="PROSITE" id="PS50801"/>
    </source>
</evidence>
<comment type="caution">
    <text evidence="2">The sequence shown here is derived from an EMBL/GenBank/DDBJ whole genome shotgun (WGS) entry which is preliminary data.</text>
</comment>
<dbReference type="EMBL" id="SHNP01000001">
    <property type="protein sequence ID" value="MCX2972933.1"/>
    <property type="molecule type" value="Genomic_DNA"/>
</dbReference>
<dbReference type="PANTHER" id="PTHR33495">
    <property type="entry name" value="ANTI-SIGMA FACTOR ANTAGONIST TM_1081-RELATED-RELATED"/>
    <property type="match status" value="1"/>
</dbReference>
<sequence length="160" mass="18159">MHEGRILAASHNGAYVIRMLGDVRLSLCTTIDEYFQKMFDDPEFASVWVDLCHVEGIDSTTLGLLAKLAIKVKERFDFQPAIFSRDPGINRLLKSMGFQRLFELREETCSNPDSADEIPQVAGNESTVKEKVIEAHRVLMGLSEENRNRFHDLMTVLEQG</sequence>
<reference evidence="2" key="1">
    <citation type="submission" date="2019-02" db="EMBL/GenBank/DDBJ databases">
        <authorList>
            <person name="Li S.-H."/>
        </authorList>
    </citation>
    <scope>NUCLEOTIDE SEQUENCE</scope>
    <source>
        <strain evidence="2">IMCC8485</strain>
    </source>
</reference>
<dbReference type="SUPFAM" id="SSF52091">
    <property type="entry name" value="SpoIIaa-like"/>
    <property type="match status" value="1"/>
</dbReference>
<accession>A0ABT3SSH6</accession>
<dbReference type="InterPro" id="IPR036513">
    <property type="entry name" value="STAS_dom_sf"/>
</dbReference>
<proteinExistence type="predicted"/>
<dbReference type="RefSeq" id="WP_279251876.1">
    <property type="nucleotide sequence ID" value="NZ_SHNP01000001.1"/>
</dbReference>
<dbReference type="PROSITE" id="PS50801">
    <property type="entry name" value="STAS"/>
    <property type="match status" value="1"/>
</dbReference>
<feature type="domain" description="STAS" evidence="1">
    <location>
        <begin position="4"/>
        <end position="98"/>
    </location>
</feature>
<dbReference type="PIRSF" id="PIRSF029548">
    <property type="entry name" value="UCP029548"/>
    <property type="match status" value="1"/>
</dbReference>
<dbReference type="PANTHER" id="PTHR33495:SF2">
    <property type="entry name" value="ANTI-SIGMA FACTOR ANTAGONIST TM_1081-RELATED"/>
    <property type="match status" value="1"/>
</dbReference>
<dbReference type="InterPro" id="IPR014557">
    <property type="entry name" value="UCP029548_STAS-type"/>
</dbReference>
<dbReference type="InterPro" id="IPR002645">
    <property type="entry name" value="STAS_dom"/>
</dbReference>
<dbReference type="Gene3D" id="3.30.750.24">
    <property type="entry name" value="STAS domain"/>
    <property type="match status" value="1"/>
</dbReference>
<gene>
    <name evidence="2" type="ORF">EYC87_04945</name>
</gene>
<evidence type="ECO:0000313" key="3">
    <source>
        <dbReference type="Proteomes" id="UP001143307"/>
    </source>
</evidence>
<evidence type="ECO:0000313" key="2">
    <source>
        <dbReference type="EMBL" id="MCX2972933.1"/>
    </source>
</evidence>